<proteinExistence type="predicted"/>
<evidence type="ECO:0000256" key="1">
    <source>
        <dbReference type="SAM" id="Phobius"/>
    </source>
</evidence>
<accession>A0A2T7B6C7</accession>
<dbReference type="AlphaFoldDB" id="A0A2T7B6C7"/>
<feature type="transmembrane region" description="Helical" evidence="1">
    <location>
        <begin position="6"/>
        <end position="23"/>
    </location>
</feature>
<keyword evidence="1" id="KW-1133">Transmembrane helix</keyword>
<dbReference type="EMBL" id="MSAG01000013">
    <property type="protein sequence ID" value="PUX23255.1"/>
    <property type="molecule type" value="Genomic_DNA"/>
</dbReference>
<comment type="caution">
    <text evidence="2">The sequence shown here is derived from an EMBL/GenBank/DDBJ whole genome shotgun (WGS) entry which is preliminary data.</text>
</comment>
<gene>
    <name evidence="2" type="ORF">BS411_08600</name>
</gene>
<reference evidence="2" key="1">
    <citation type="submission" date="2016-12" db="EMBL/GenBank/DDBJ databases">
        <title>Analysis of the Molecular Diversity Among Cronobacter Species Isolated from Filth Flies Using a Pan Genomic DNA Microarray.</title>
        <authorList>
            <person name="Pava-Ripoll M."/>
            <person name="Tall B."/>
            <person name="Farber J."/>
            <person name="Fanning S."/>
            <person name="Lehner A."/>
            <person name="Stephan R."/>
            <person name="Pagotto F."/>
            <person name="Iverson C."/>
            <person name="Ziobro G."/>
            <person name="Miller A."/>
            <person name="Pearson R."/>
            <person name="Yan Q."/>
            <person name="Kim M."/>
            <person name="Jeong S."/>
            <person name="Park J."/>
            <person name="Jun S."/>
            <person name="Choi H."/>
            <person name="Chung T."/>
            <person name="Yoo Y."/>
            <person name="Park E."/>
            <person name="Hwang S."/>
            <person name="Lee B."/>
            <person name="Sathyamoorthy V."/>
            <person name="Carter L."/>
            <person name="Mammel M."/>
            <person name="Jackson S."/>
            <person name="Kothary M."/>
            <person name="Patel I."/>
            <person name="Grim C."/>
            <person name="Gopinath G."/>
            <person name="Gangiredla J."/>
            <person name="Chase H."/>
        </authorList>
    </citation>
    <scope>NUCLEOTIDE SEQUENCE [LARGE SCALE GENOMIC DNA]</scope>
    <source>
        <strain evidence="2">MOD1-Sh41s</strain>
    </source>
</reference>
<sequence length="60" mass="6797">MNGRQYDIYIVTGALILCMLFLIRTIDQNTQAQNAVFQSNKILIEGAQYCLSTQGMTHSR</sequence>
<organism evidence="2">
    <name type="scientific">Cronobacter turicensis</name>
    <dbReference type="NCBI Taxonomy" id="413502"/>
    <lineage>
        <taxon>Bacteria</taxon>
        <taxon>Pseudomonadati</taxon>
        <taxon>Pseudomonadota</taxon>
        <taxon>Gammaproteobacteria</taxon>
        <taxon>Enterobacterales</taxon>
        <taxon>Enterobacteriaceae</taxon>
        <taxon>Cronobacter</taxon>
    </lineage>
</organism>
<evidence type="ECO:0000313" key="2">
    <source>
        <dbReference type="EMBL" id="PUX23255.1"/>
    </source>
</evidence>
<protein>
    <submittedName>
        <fullName evidence="2">Uncharacterized protein</fullName>
    </submittedName>
</protein>
<keyword evidence="1" id="KW-0472">Membrane</keyword>
<keyword evidence="1" id="KW-0812">Transmembrane</keyword>
<name>A0A2T7B6C7_9ENTR</name>